<reference evidence="2" key="1">
    <citation type="journal article" date="2023" name="Science">
        <title>Genome structures resolve the early diversification of teleost fishes.</title>
        <authorList>
            <person name="Parey E."/>
            <person name="Louis A."/>
            <person name="Montfort J."/>
            <person name="Bouchez O."/>
            <person name="Roques C."/>
            <person name="Iampietro C."/>
            <person name="Lluch J."/>
            <person name="Castinel A."/>
            <person name="Donnadieu C."/>
            <person name="Desvignes T."/>
            <person name="Floi Bucao C."/>
            <person name="Jouanno E."/>
            <person name="Wen M."/>
            <person name="Mejri S."/>
            <person name="Dirks R."/>
            <person name="Jansen H."/>
            <person name="Henkel C."/>
            <person name="Chen W.J."/>
            <person name="Zahm M."/>
            <person name="Cabau C."/>
            <person name="Klopp C."/>
            <person name="Thompson A.W."/>
            <person name="Robinson-Rechavi M."/>
            <person name="Braasch I."/>
            <person name="Lecointre G."/>
            <person name="Bobe J."/>
            <person name="Postlethwait J.H."/>
            <person name="Berthelot C."/>
            <person name="Roest Crollius H."/>
            <person name="Guiguen Y."/>
        </authorList>
    </citation>
    <scope>NUCLEOTIDE SEQUENCE</scope>
    <source>
        <strain evidence="2">WJC10195</strain>
    </source>
</reference>
<name>A0A9Q1G812_SYNKA</name>
<feature type="compositionally biased region" description="Acidic residues" evidence="1">
    <location>
        <begin position="298"/>
        <end position="309"/>
    </location>
</feature>
<sequence length="354" mass="38859">MPWGLLKVERREDTVTGNSVLQECLLFFNTLFPDAALQAGNSLHIFIQGGVTRLKDLMHLEKGCWKPAVELAETLAVRSVRVCEQFLWRVKGCLPPSVLELIEETLTGGYRTVLDLECPTFWVGLSVQPKQGWVIRGNPPLPVRFHEAEKKLLYSWSVRVVNAASFQTLPTSKWSERFEEDRELTPAWRQSTNPHCQKAEADPGEGTSGQGEKGVTQDVSSPVAVSVVPEQQLEKAQADVNKKTANISPEASSEDSINSGAVSITPPVAEEIEPGQDEQASGEGAGAEPPVIDSQRNEEDEEMEYDSDSDGMSGADSMSQSGDVYTLQEINTFLDETFAYDLACGRQAVPNWGT</sequence>
<feature type="compositionally biased region" description="Low complexity" evidence="1">
    <location>
        <begin position="219"/>
        <end position="229"/>
    </location>
</feature>
<protein>
    <submittedName>
        <fullName evidence="2">Uncharacterized protein</fullName>
    </submittedName>
</protein>
<evidence type="ECO:0000256" key="1">
    <source>
        <dbReference type="SAM" id="MobiDB-lite"/>
    </source>
</evidence>
<proteinExistence type="predicted"/>
<feature type="compositionally biased region" description="Polar residues" evidence="1">
    <location>
        <begin position="243"/>
        <end position="262"/>
    </location>
</feature>
<accession>A0A9Q1G812</accession>
<comment type="caution">
    <text evidence="2">The sequence shown here is derived from an EMBL/GenBank/DDBJ whole genome shotgun (WGS) entry which is preliminary data.</text>
</comment>
<dbReference type="Proteomes" id="UP001152622">
    <property type="component" value="Chromosome 2"/>
</dbReference>
<dbReference type="AlphaFoldDB" id="A0A9Q1G812"/>
<feature type="compositionally biased region" description="Basic and acidic residues" evidence="1">
    <location>
        <begin position="232"/>
        <end position="242"/>
    </location>
</feature>
<dbReference type="EMBL" id="JAINUF010000002">
    <property type="protein sequence ID" value="KAJ8377197.1"/>
    <property type="molecule type" value="Genomic_DNA"/>
</dbReference>
<organism evidence="2 3">
    <name type="scientific">Synaphobranchus kaupii</name>
    <name type="common">Kaup's arrowtooth eel</name>
    <dbReference type="NCBI Taxonomy" id="118154"/>
    <lineage>
        <taxon>Eukaryota</taxon>
        <taxon>Metazoa</taxon>
        <taxon>Chordata</taxon>
        <taxon>Craniata</taxon>
        <taxon>Vertebrata</taxon>
        <taxon>Euteleostomi</taxon>
        <taxon>Actinopterygii</taxon>
        <taxon>Neopterygii</taxon>
        <taxon>Teleostei</taxon>
        <taxon>Anguilliformes</taxon>
        <taxon>Synaphobranchidae</taxon>
        <taxon>Synaphobranchus</taxon>
    </lineage>
</organism>
<evidence type="ECO:0000313" key="2">
    <source>
        <dbReference type="EMBL" id="KAJ8377197.1"/>
    </source>
</evidence>
<gene>
    <name evidence="2" type="ORF">SKAU_G00077770</name>
</gene>
<feature type="region of interest" description="Disordered" evidence="1">
    <location>
        <begin position="176"/>
        <end position="323"/>
    </location>
</feature>
<evidence type="ECO:0000313" key="3">
    <source>
        <dbReference type="Proteomes" id="UP001152622"/>
    </source>
</evidence>
<keyword evidence="3" id="KW-1185">Reference proteome</keyword>
<feature type="compositionally biased region" description="Low complexity" evidence="1">
    <location>
        <begin position="310"/>
        <end position="323"/>
    </location>
</feature>